<dbReference type="GO" id="GO:0010078">
    <property type="term" value="P:maintenance of root meristem identity"/>
    <property type="evidence" value="ECO:0007669"/>
    <property type="project" value="UniProtKB-ARBA"/>
</dbReference>
<feature type="domain" description="Helicase C-terminal" evidence="15">
    <location>
        <begin position="742"/>
        <end position="909"/>
    </location>
</feature>
<dbReference type="SMART" id="SM01314">
    <property type="entry name" value="SnAC"/>
    <property type="match status" value="1"/>
</dbReference>
<dbReference type="GO" id="GO:0005524">
    <property type="term" value="F:ATP binding"/>
    <property type="evidence" value="ECO:0007669"/>
    <property type="project" value="UniProtKB-KW"/>
</dbReference>
<dbReference type="GO" id="GO:0042393">
    <property type="term" value="F:histone binding"/>
    <property type="evidence" value="ECO:0007669"/>
    <property type="project" value="InterPro"/>
</dbReference>
<comment type="caution">
    <text evidence="16">The sequence shown here is derived from an EMBL/GenBank/DDBJ whole genome shotgun (WGS) entry which is preliminary data.</text>
</comment>
<dbReference type="Gene3D" id="3.40.50.10810">
    <property type="entry name" value="Tandem AAA-ATPase domain"/>
    <property type="match status" value="1"/>
</dbReference>
<dbReference type="FunFam" id="3.40.50.10810:FF:000016">
    <property type="entry name" value="Chromatin structure-remodeling complex protein SYD"/>
    <property type="match status" value="1"/>
</dbReference>
<evidence type="ECO:0000313" key="16">
    <source>
        <dbReference type="EMBL" id="GAA0184556.1"/>
    </source>
</evidence>
<keyword evidence="8 16" id="KW-0347">Helicase</keyword>
<dbReference type="CDD" id="cd18793">
    <property type="entry name" value="SF2_C_SNF"/>
    <property type="match status" value="1"/>
</dbReference>
<evidence type="ECO:0000256" key="10">
    <source>
        <dbReference type="ARBA" id="ARBA00022853"/>
    </source>
</evidence>
<evidence type="ECO:0000256" key="8">
    <source>
        <dbReference type="ARBA" id="ARBA00022806"/>
    </source>
</evidence>
<dbReference type="InterPro" id="IPR000330">
    <property type="entry name" value="SNF2_N"/>
</dbReference>
<feature type="compositionally biased region" description="Basic residues" evidence="13">
    <location>
        <begin position="1099"/>
        <end position="1110"/>
    </location>
</feature>
<evidence type="ECO:0000256" key="3">
    <source>
        <dbReference type="ARBA" id="ARBA00012551"/>
    </source>
</evidence>
<comment type="subcellular location">
    <subcellularLocation>
        <location evidence="1">Nucleus</location>
    </subcellularLocation>
</comment>
<keyword evidence="5" id="KW-0341">Growth regulation</keyword>
<dbReference type="Pfam" id="PF14619">
    <property type="entry name" value="SnAC"/>
    <property type="match status" value="1"/>
</dbReference>
<keyword evidence="11" id="KW-0539">Nucleus</keyword>
<dbReference type="EMBL" id="BAABME010011982">
    <property type="protein sequence ID" value="GAA0184556.1"/>
    <property type="molecule type" value="Genomic_DNA"/>
</dbReference>
<dbReference type="PANTHER" id="PTHR10799">
    <property type="entry name" value="SNF2/RAD54 HELICASE FAMILY"/>
    <property type="match status" value="1"/>
</dbReference>
<feature type="region of interest" description="Disordered" evidence="13">
    <location>
        <begin position="353"/>
        <end position="390"/>
    </location>
</feature>
<dbReference type="GO" id="GO:0010492">
    <property type="term" value="P:maintenance of shoot apical meristem identity"/>
    <property type="evidence" value="ECO:0007669"/>
    <property type="project" value="UniProtKB-ARBA"/>
</dbReference>
<feature type="compositionally biased region" description="Polar residues" evidence="13">
    <location>
        <begin position="1069"/>
        <end position="1082"/>
    </location>
</feature>
<gene>
    <name evidence="16" type="ORF">LIER_31844</name>
</gene>
<evidence type="ECO:0000256" key="1">
    <source>
        <dbReference type="ARBA" id="ARBA00004123"/>
    </source>
</evidence>
<keyword evidence="17" id="KW-1185">Reference proteome</keyword>
<dbReference type="Pfam" id="PF00176">
    <property type="entry name" value="SNF2-rel_dom"/>
    <property type="match status" value="1"/>
</dbReference>
<dbReference type="Gene3D" id="3.40.50.300">
    <property type="entry name" value="P-loop containing nucleotide triphosphate hydrolases"/>
    <property type="match status" value="1"/>
</dbReference>
<dbReference type="InterPro" id="IPR027417">
    <property type="entry name" value="P-loop_NTPase"/>
</dbReference>
<dbReference type="InterPro" id="IPR038718">
    <property type="entry name" value="SNF2-like_sf"/>
</dbReference>
<dbReference type="Proteomes" id="UP001454036">
    <property type="component" value="Unassembled WGS sequence"/>
</dbReference>
<dbReference type="Pfam" id="PF00271">
    <property type="entry name" value="Helicase_C"/>
    <property type="match status" value="1"/>
</dbReference>
<dbReference type="GO" id="GO:0010231">
    <property type="term" value="P:maintenance of seed dormancy"/>
    <property type="evidence" value="ECO:0007669"/>
    <property type="project" value="UniProtKB-ARBA"/>
</dbReference>
<dbReference type="GO" id="GO:0006325">
    <property type="term" value="P:chromatin organization"/>
    <property type="evidence" value="ECO:0007669"/>
    <property type="project" value="UniProtKB-KW"/>
</dbReference>
<dbReference type="InterPro" id="IPR029295">
    <property type="entry name" value="SnAC"/>
</dbReference>
<evidence type="ECO:0000256" key="2">
    <source>
        <dbReference type="ARBA" id="ARBA00008708"/>
    </source>
</evidence>
<feature type="region of interest" description="Disordered" evidence="13">
    <location>
        <begin position="277"/>
        <end position="303"/>
    </location>
</feature>
<evidence type="ECO:0000259" key="15">
    <source>
        <dbReference type="PROSITE" id="PS51194"/>
    </source>
</evidence>
<dbReference type="InterPro" id="IPR014001">
    <property type="entry name" value="Helicase_ATP-bd"/>
</dbReference>
<keyword evidence="4" id="KW-0217">Developmental protein</keyword>
<feature type="domain" description="Helicase ATP-binding" evidence="14">
    <location>
        <begin position="441"/>
        <end position="607"/>
    </location>
</feature>
<name>A0AAV3RY38_LITER</name>
<evidence type="ECO:0000256" key="7">
    <source>
        <dbReference type="ARBA" id="ARBA00022801"/>
    </source>
</evidence>
<dbReference type="SMART" id="SM00487">
    <property type="entry name" value="DEXDc"/>
    <property type="match status" value="1"/>
</dbReference>
<dbReference type="AlphaFoldDB" id="A0AAV3RY38"/>
<evidence type="ECO:0000256" key="12">
    <source>
        <dbReference type="ARBA" id="ARBA00047995"/>
    </source>
</evidence>
<comment type="catalytic activity">
    <reaction evidence="12">
        <text>ATP + H2O = ADP + phosphate + H(+)</text>
        <dbReference type="Rhea" id="RHEA:13065"/>
        <dbReference type="ChEBI" id="CHEBI:15377"/>
        <dbReference type="ChEBI" id="CHEBI:15378"/>
        <dbReference type="ChEBI" id="CHEBI:30616"/>
        <dbReference type="ChEBI" id="CHEBI:43474"/>
        <dbReference type="ChEBI" id="CHEBI:456216"/>
        <dbReference type="EC" id="3.6.4.12"/>
    </reaction>
</comment>
<dbReference type="SUPFAM" id="SSF52540">
    <property type="entry name" value="P-loop containing nucleoside triphosphate hydrolases"/>
    <property type="match status" value="2"/>
</dbReference>
<proteinExistence type="inferred from homology"/>
<evidence type="ECO:0000256" key="6">
    <source>
        <dbReference type="ARBA" id="ARBA00022741"/>
    </source>
</evidence>
<evidence type="ECO:0000259" key="14">
    <source>
        <dbReference type="PROSITE" id="PS51192"/>
    </source>
</evidence>
<evidence type="ECO:0000313" key="17">
    <source>
        <dbReference type="Proteomes" id="UP001454036"/>
    </source>
</evidence>
<dbReference type="PROSITE" id="PS51194">
    <property type="entry name" value="HELICASE_CTER"/>
    <property type="match status" value="1"/>
</dbReference>
<evidence type="ECO:0000256" key="13">
    <source>
        <dbReference type="SAM" id="MobiDB-lite"/>
    </source>
</evidence>
<dbReference type="GO" id="GO:0003678">
    <property type="term" value="F:DNA helicase activity"/>
    <property type="evidence" value="ECO:0007669"/>
    <property type="project" value="UniProtKB-EC"/>
</dbReference>
<sequence length="1110" mass="126827">MAAQVERHRNLAADNSSSAAFAIENTKILICALNFISRNLPLPQEVFDAVSDIYHNSIDDADVRESDDDAINYCESSLSDDVDKELRSGVGDAGEVGKISEIEGDPKFSSYGDLMADFENAVSQQRPSCMSGVELTEAKKKRFQSLIKHRLAELEELPASRGDDLQSKCLLELYGLKLAELQNKVRIEVASEYLLRLLCANPEKQLFDWGMTRLPRPMYGIADAFGTGSGDPLKKKRDVERLSRLEEEERNRMETRKKQFFADVLNAARELQLQVQASQKRRKQRNDGVHAWHGRQRQRATRQEKLRFQALKADDQEAYMKMVEESKNERLTMLLGKTNQLLVGLGAAVQRQRDAEHDGIEPLKSADTDLPELPVPKNPNDDENTDNAESAPQVKTADLLEGQRQYNLAVHSIQEKVNEQPAMLQGGELRPYQLEGLQWMLSLFNNNLNGILADEMGLGKTIQTIALIAYLMENKGVSGPHLIVAPKAVLPNWMIEFSAWAPSIIAVLYDGRLDERKALRETFSGEGKFNVLVTHYDLIMRDKAFLKKIHWQYMIVDEGHRLKNHDCALARTLVTGYRIRRRLLLTGTPIQNSLQELWSLLNFLLPNIFNSVENFEEWFNAPFAERCDVSLTDEEELLVIRRLHHVIRPFILRRKKIEVEKFLPGKTQVILKCDLSAWQKIYYEQVTTIGRVGLGNGTGKSKSLQNLSMQLRKCCNHPYLFLTDYNMWNEDEIVRASGKFELLDRLLPKLRRAGHRVLLFSQMTRLMDILEIYLQLHGFKYLRLDGSTKTDERGELLRKFNAPDSPYFMFLLSTRAGGLGLNLQTADTVIIFDSDWNPQMDQQAEDRAHRIGQKKEVRVFVLVSVGSIEEVILERAKQKMGIDAKVIQAGLFNTTSTAQDRRQMLEEIMRKGTSSLGIDIPSEKEINRLAARSEEEFFEFERMDRERREREHFRSRLMLHEEVPPWAHAAIDSNDTKGKGFDYDSANISGKRRRKEVLYADTLSDLQFMKAVESGGDFSKHGSKRKKREILSTVNDDLPGNNSAFENKGLHTYSETMSQVSEASEDTHASSLKSEPVSSTRSENQDTRETDTDGLMWWKPHKRKRSSLVP</sequence>
<dbReference type="GO" id="GO:0005634">
    <property type="term" value="C:nucleus"/>
    <property type="evidence" value="ECO:0007669"/>
    <property type="project" value="UniProtKB-SubCell"/>
</dbReference>
<feature type="region of interest" description="Disordered" evidence="13">
    <location>
        <begin position="1054"/>
        <end position="1110"/>
    </location>
</feature>
<evidence type="ECO:0000256" key="9">
    <source>
        <dbReference type="ARBA" id="ARBA00022840"/>
    </source>
</evidence>
<dbReference type="InterPro" id="IPR001650">
    <property type="entry name" value="Helicase_C-like"/>
</dbReference>
<dbReference type="FunFam" id="3.40.50.300:FF:000755">
    <property type="entry name" value="Probable ATP-dependent DNA helicase CHR12"/>
    <property type="match status" value="1"/>
</dbReference>
<organism evidence="16 17">
    <name type="scientific">Lithospermum erythrorhizon</name>
    <name type="common">Purple gromwell</name>
    <name type="synonym">Lithospermum officinale var. erythrorhizon</name>
    <dbReference type="NCBI Taxonomy" id="34254"/>
    <lineage>
        <taxon>Eukaryota</taxon>
        <taxon>Viridiplantae</taxon>
        <taxon>Streptophyta</taxon>
        <taxon>Embryophyta</taxon>
        <taxon>Tracheophyta</taxon>
        <taxon>Spermatophyta</taxon>
        <taxon>Magnoliopsida</taxon>
        <taxon>eudicotyledons</taxon>
        <taxon>Gunneridae</taxon>
        <taxon>Pentapetalae</taxon>
        <taxon>asterids</taxon>
        <taxon>lamiids</taxon>
        <taxon>Boraginales</taxon>
        <taxon>Boraginaceae</taxon>
        <taxon>Boraginoideae</taxon>
        <taxon>Lithospermeae</taxon>
        <taxon>Lithospermum</taxon>
    </lineage>
</organism>
<dbReference type="GO" id="GO:0016787">
    <property type="term" value="F:hydrolase activity"/>
    <property type="evidence" value="ECO:0007669"/>
    <property type="project" value="UniProtKB-KW"/>
</dbReference>
<keyword evidence="6" id="KW-0547">Nucleotide-binding</keyword>
<dbReference type="InterPro" id="IPR049730">
    <property type="entry name" value="SNF2/RAD54-like_C"/>
</dbReference>
<keyword evidence="7" id="KW-0378">Hydrolase</keyword>
<keyword evidence="10" id="KW-0156">Chromatin regulator</keyword>
<dbReference type="SMART" id="SM00490">
    <property type="entry name" value="HELICc"/>
    <property type="match status" value="1"/>
</dbReference>
<reference evidence="16 17" key="1">
    <citation type="submission" date="2024-01" db="EMBL/GenBank/DDBJ databases">
        <title>The complete chloroplast genome sequence of Lithospermum erythrorhizon: insights into the phylogenetic relationship among Boraginaceae species and the maternal lineages of purple gromwells.</title>
        <authorList>
            <person name="Okada T."/>
            <person name="Watanabe K."/>
        </authorList>
    </citation>
    <scope>NUCLEOTIDE SEQUENCE [LARGE SCALE GENOMIC DNA]</scope>
</reference>
<accession>A0AAV3RY38</accession>
<feature type="compositionally biased region" description="Basic and acidic residues" evidence="13">
    <location>
        <begin position="353"/>
        <end position="367"/>
    </location>
</feature>
<keyword evidence="9" id="KW-0067">ATP-binding</keyword>
<dbReference type="PROSITE" id="PS51192">
    <property type="entry name" value="HELICASE_ATP_BIND_1"/>
    <property type="match status" value="1"/>
</dbReference>
<dbReference type="EC" id="3.6.4.12" evidence="3"/>
<evidence type="ECO:0000256" key="4">
    <source>
        <dbReference type="ARBA" id="ARBA00022473"/>
    </source>
</evidence>
<comment type="similarity">
    <text evidence="2">Belongs to the helicase family.</text>
</comment>
<evidence type="ECO:0000256" key="5">
    <source>
        <dbReference type="ARBA" id="ARBA00022604"/>
    </source>
</evidence>
<evidence type="ECO:0000256" key="11">
    <source>
        <dbReference type="ARBA" id="ARBA00023242"/>
    </source>
</evidence>
<protein>
    <recommendedName>
        <fullName evidence="3">DNA helicase</fullName>
        <ecNumber evidence="3">3.6.4.12</ecNumber>
    </recommendedName>
</protein>